<protein>
    <submittedName>
        <fullName evidence="1">Uncharacterized protein</fullName>
    </submittedName>
</protein>
<organism evidence="1 2">
    <name type="scientific">Austropuccinia psidii MF-1</name>
    <dbReference type="NCBI Taxonomy" id="1389203"/>
    <lineage>
        <taxon>Eukaryota</taxon>
        <taxon>Fungi</taxon>
        <taxon>Dikarya</taxon>
        <taxon>Basidiomycota</taxon>
        <taxon>Pucciniomycotina</taxon>
        <taxon>Pucciniomycetes</taxon>
        <taxon>Pucciniales</taxon>
        <taxon>Sphaerophragmiaceae</taxon>
        <taxon>Austropuccinia</taxon>
    </lineage>
</organism>
<gene>
    <name evidence="1" type="ORF">O181_114424</name>
</gene>
<name>A0A9Q3K5B8_9BASI</name>
<reference evidence="1" key="1">
    <citation type="submission" date="2021-03" db="EMBL/GenBank/DDBJ databases">
        <title>Draft genome sequence of rust myrtle Austropuccinia psidii MF-1, a brazilian biotype.</title>
        <authorList>
            <person name="Quecine M.C."/>
            <person name="Pachon D.M.R."/>
            <person name="Bonatelli M.L."/>
            <person name="Correr F.H."/>
            <person name="Franceschini L.M."/>
            <person name="Leite T.F."/>
            <person name="Margarido G.R.A."/>
            <person name="Almeida C.A."/>
            <person name="Ferrarezi J.A."/>
            <person name="Labate C.A."/>
        </authorList>
    </citation>
    <scope>NUCLEOTIDE SEQUENCE</scope>
    <source>
        <strain evidence="1">MF-1</strain>
    </source>
</reference>
<accession>A0A9Q3K5B8</accession>
<sequence>MEHTHTDNEYFSEENKKSFNIRQEKSFNLFERDKNPNQNTLIPENDLLRNDTPDPCFVLLDQGNKINNPCTFSMPEEEIQVLLEEIFKRNPSDNGVLSQPQSSITYKEIPPLFIQEFKQNSNINPQAPHFQVKIH</sequence>
<dbReference type="Proteomes" id="UP000765509">
    <property type="component" value="Unassembled WGS sequence"/>
</dbReference>
<proteinExistence type="predicted"/>
<evidence type="ECO:0000313" key="1">
    <source>
        <dbReference type="EMBL" id="MBW0574709.1"/>
    </source>
</evidence>
<keyword evidence="2" id="KW-1185">Reference proteome</keyword>
<comment type="caution">
    <text evidence="1">The sequence shown here is derived from an EMBL/GenBank/DDBJ whole genome shotgun (WGS) entry which is preliminary data.</text>
</comment>
<dbReference type="EMBL" id="AVOT02094753">
    <property type="protein sequence ID" value="MBW0574709.1"/>
    <property type="molecule type" value="Genomic_DNA"/>
</dbReference>
<dbReference type="AlphaFoldDB" id="A0A9Q3K5B8"/>
<evidence type="ECO:0000313" key="2">
    <source>
        <dbReference type="Proteomes" id="UP000765509"/>
    </source>
</evidence>